<dbReference type="InterPro" id="IPR036271">
    <property type="entry name" value="Tet_transcr_reg_TetR-rel_C_sf"/>
</dbReference>
<protein>
    <submittedName>
        <fullName evidence="6">TetR family transcriptional regulator</fullName>
    </submittedName>
</protein>
<evidence type="ECO:0000313" key="7">
    <source>
        <dbReference type="Proteomes" id="UP000237822"/>
    </source>
</evidence>
<dbReference type="PROSITE" id="PS50977">
    <property type="entry name" value="HTH_TETR_2"/>
    <property type="match status" value="1"/>
</dbReference>
<evidence type="ECO:0000256" key="4">
    <source>
        <dbReference type="PROSITE-ProRule" id="PRU00335"/>
    </source>
</evidence>
<sequence length="192" mass="20696">MATTPANRLLDALAEAFVEQGLAHTTVADIARIAGTSKRTFYEHFASKEDAFLALYAGRADALVAAISAVVTDPTAPIEEQVRGAVRAYLDHLADNPALVRAHMLEAHSLGRTGLDARRSLIDRHAAYLRGLVDEASRHHDDVRRLSTPESVAVVAGLIELTLRAVLDGRTLNSRSQVDHASSFILDIVRAG</sequence>
<dbReference type="GO" id="GO:0000976">
    <property type="term" value="F:transcription cis-regulatory region binding"/>
    <property type="evidence" value="ECO:0007669"/>
    <property type="project" value="TreeGrafter"/>
</dbReference>
<dbReference type="InterPro" id="IPR009057">
    <property type="entry name" value="Homeodomain-like_sf"/>
</dbReference>
<feature type="DNA-binding region" description="H-T-H motif" evidence="4">
    <location>
        <begin position="26"/>
        <end position="45"/>
    </location>
</feature>
<gene>
    <name evidence="6" type="ORF">BCF74_11720</name>
</gene>
<dbReference type="InterPro" id="IPR001647">
    <property type="entry name" value="HTH_TetR"/>
</dbReference>
<dbReference type="InterPro" id="IPR050109">
    <property type="entry name" value="HTH-type_TetR-like_transc_reg"/>
</dbReference>
<accession>A0A2T0UGE1</accession>
<dbReference type="Pfam" id="PF00440">
    <property type="entry name" value="TetR_N"/>
    <property type="match status" value="1"/>
</dbReference>
<keyword evidence="3" id="KW-0804">Transcription</keyword>
<keyword evidence="7" id="KW-1185">Reference proteome</keyword>
<dbReference type="PRINTS" id="PR00455">
    <property type="entry name" value="HTHTETR"/>
</dbReference>
<dbReference type="PANTHER" id="PTHR30055:SF234">
    <property type="entry name" value="HTH-TYPE TRANSCRIPTIONAL REGULATOR BETI"/>
    <property type="match status" value="1"/>
</dbReference>
<keyword evidence="2 4" id="KW-0238">DNA-binding</keyword>
<keyword evidence="1" id="KW-0805">Transcription regulation</keyword>
<comment type="caution">
    <text evidence="6">The sequence shown here is derived from an EMBL/GenBank/DDBJ whole genome shotgun (WGS) entry which is preliminary data.</text>
</comment>
<evidence type="ECO:0000256" key="2">
    <source>
        <dbReference type="ARBA" id="ARBA00023125"/>
    </source>
</evidence>
<organism evidence="6 7">
    <name type="scientific">Knoellia remsis</name>
    <dbReference type="NCBI Taxonomy" id="407159"/>
    <lineage>
        <taxon>Bacteria</taxon>
        <taxon>Bacillati</taxon>
        <taxon>Actinomycetota</taxon>
        <taxon>Actinomycetes</taxon>
        <taxon>Micrococcales</taxon>
        <taxon>Intrasporangiaceae</taxon>
        <taxon>Knoellia</taxon>
    </lineage>
</organism>
<feature type="domain" description="HTH tetR-type" evidence="5">
    <location>
        <begin position="3"/>
        <end position="63"/>
    </location>
</feature>
<dbReference type="GO" id="GO:0003700">
    <property type="term" value="F:DNA-binding transcription factor activity"/>
    <property type="evidence" value="ECO:0007669"/>
    <property type="project" value="TreeGrafter"/>
</dbReference>
<dbReference type="Proteomes" id="UP000237822">
    <property type="component" value="Unassembled WGS sequence"/>
</dbReference>
<proteinExistence type="predicted"/>
<dbReference type="PANTHER" id="PTHR30055">
    <property type="entry name" value="HTH-TYPE TRANSCRIPTIONAL REGULATOR RUTR"/>
    <property type="match status" value="1"/>
</dbReference>
<dbReference type="SUPFAM" id="SSF46689">
    <property type="entry name" value="Homeodomain-like"/>
    <property type="match status" value="1"/>
</dbReference>
<evidence type="ECO:0000313" key="6">
    <source>
        <dbReference type="EMBL" id="PRY57015.1"/>
    </source>
</evidence>
<evidence type="ECO:0000256" key="1">
    <source>
        <dbReference type="ARBA" id="ARBA00023015"/>
    </source>
</evidence>
<dbReference type="OrthoDB" id="956698at2"/>
<dbReference type="Gene3D" id="1.10.357.10">
    <property type="entry name" value="Tetracycline Repressor, domain 2"/>
    <property type="match status" value="1"/>
</dbReference>
<dbReference type="EMBL" id="PVTI01000017">
    <property type="protein sequence ID" value="PRY57015.1"/>
    <property type="molecule type" value="Genomic_DNA"/>
</dbReference>
<dbReference type="RefSeq" id="WP_106297974.1">
    <property type="nucleotide sequence ID" value="NZ_PVTI01000017.1"/>
</dbReference>
<reference evidence="6 7" key="1">
    <citation type="submission" date="2018-03" db="EMBL/GenBank/DDBJ databases">
        <title>Genomic Encyclopedia of Archaeal and Bacterial Type Strains, Phase II (KMG-II): from individual species to whole genera.</title>
        <authorList>
            <person name="Goeker M."/>
        </authorList>
    </citation>
    <scope>NUCLEOTIDE SEQUENCE [LARGE SCALE GENOMIC DNA]</scope>
    <source>
        <strain evidence="6 7">ATCC BAA-1496</strain>
    </source>
</reference>
<dbReference type="AlphaFoldDB" id="A0A2T0UGE1"/>
<evidence type="ECO:0000259" key="5">
    <source>
        <dbReference type="PROSITE" id="PS50977"/>
    </source>
</evidence>
<evidence type="ECO:0000256" key="3">
    <source>
        <dbReference type="ARBA" id="ARBA00023163"/>
    </source>
</evidence>
<name>A0A2T0UGE1_9MICO</name>
<dbReference type="SUPFAM" id="SSF48498">
    <property type="entry name" value="Tetracyclin repressor-like, C-terminal domain"/>
    <property type="match status" value="1"/>
</dbReference>